<comment type="subcellular location">
    <subcellularLocation>
        <location evidence="1">Cell membrane</location>
        <topology evidence="1">Multi-pass membrane protein</topology>
    </subcellularLocation>
</comment>
<evidence type="ECO:0000313" key="12">
    <source>
        <dbReference type="EMBL" id="CAH3019555.1"/>
    </source>
</evidence>
<dbReference type="PANTHER" id="PTHR24249">
    <property type="entry name" value="HISTAMINE RECEPTOR-RELATED G-PROTEIN COUPLED RECEPTOR"/>
    <property type="match status" value="1"/>
</dbReference>
<keyword evidence="8" id="KW-0807">Transducer</keyword>
<keyword evidence="13" id="KW-1185">Reference proteome</keyword>
<dbReference type="SUPFAM" id="SSF81321">
    <property type="entry name" value="Family A G protein-coupled receptor-like"/>
    <property type="match status" value="1"/>
</dbReference>
<feature type="transmembrane region" description="Helical" evidence="10">
    <location>
        <begin position="34"/>
        <end position="54"/>
    </location>
</feature>
<dbReference type="PROSITE" id="PS50262">
    <property type="entry name" value="G_PROTEIN_RECEP_F1_2"/>
    <property type="match status" value="1"/>
</dbReference>
<dbReference type="InterPro" id="IPR050569">
    <property type="entry name" value="TAAR"/>
</dbReference>
<dbReference type="Gene3D" id="1.20.1070.10">
    <property type="entry name" value="Rhodopsin 7-helix transmembrane proteins"/>
    <property type="match status" value="1"/>
</dbReference>
<feature type="transmembrane region" description="Helical" evidence="10">
    <location>
        <begin position="183"/>
        <end position="206"/>
    </location>
</feature>
<reference evidence="12 13" key="1">
    <citation type="submission" date="2022-05" db="EMBL/GenBank/DDBJ databases">
        <authorList>
            <consortium name="Genoscope - CEA"/>
            <person name="William W."/>
        </authorList>
    </citation>
    <scope>NUCLEOTIDE SEQUENCE [LARGE SCALE GENOMIC DNA]</scope>
</reference>
<keyword evidence="5" id="KW-0297">G-protein coupled receptor</keyword>
<keyword evidence="7" id="KW-0675">Receptor</keyword>
<evidence type="ECO:0000313" key="13">
    <source>
        <dbReference type="Proteomes" id="UP001159427"/>
    </source>
</evidence>
<keyword evidence="2" id="KW-1003">Cell membrane</keyword>
<evidence type="ECO:0000256" key="3">
    <source>
        <dbReference type="ARBA" id="ARBA00022692"/>
    </source>
</evidence>
<dbReference type="CDD" id="cd00637">
    <property type="entry name" value="7tm_classA_rhodopsin-like"/>
    <property type="match status" value="1"/>
</dbReference>
<feature type="transmembrane region" description="Helical" evidence="10">
    <location>
        <begin position="94"/>
        <end position="121"/>
    </location>
</feature>
<dbReference type="PANTHER" id="PTHR24249:SF372">
    <property type="entry name" value="G-PROTEIN COUPLED RECEPTORS FAMILY 1 PROFILE DOMAIN-CONTAINING PROTEIN"/>
    <property type="match status" value="1"/>
</dbReference>
<evidence type="ECO:0000256" key="1">
    <source>
        <dbReference type="ARBA" id="ARBA00004651"/>
    </source>
</evidence>
<evidence type="ECO:0000256" key="10">
    <source>
        <dbReference type="SAM" id="Phobius"/>
    </source>
</evidence>
<feature type="transmembrane region" description="Helical" evidence="10">
    <location>
        <begin position="280"/>
        <end position="300"/>
    </location>
</feature>
<accession>A0ABN8LWL1</accession>
<feature type="domain" description="G-protein coupled receptors family 1 profile" evidence="11">
    <location>
        <begin position="46"/>
        <end position="297"/>
    </location>
</feature>
<organism evidence="12 13">
    <name type="scientific">Porites evermanni</name>
    <dbReference type="NCBI Taxonomy" id="104178"/>
    <lineage>
        <taxon>Eukaryota</taxon>
        <taxon>Metazoa</taxon>
        <taxon>Cnidaria</taxon>
        <taxon>Anthozoa</taxon>
        <taxon>Hexacorallia</taxon>
        <taxon>Scleractinia</taxon>
        <taxon>Fungiina</taxon>
        <taxon>Poritidae</taxon>
        <taxon>Porites</taxon>
    </lineage>
</organism>
<comment type="caution">
    <text evidence="12">The sequence shown here is derived from an EMBL/GenBank/DDBJ whole genome shotgun (WGS) entry which is preliminary data.</text>
</comment>
<dbReference type="PRINTS" id="PR00237">
    <property type="entry name" value="GPCRRHODOPSN"/>
</dbReference>
<dbReference type="EMBL" id="CALNXI010000118">
    <property type="protein sequence ID" value="CAH3019555.1"/>
    <property type="molecule type" value="Genomic_DNA"/>
</dbReference>
<keyword evidence="4 10" id="KW-1133">Transmembrane helix</keyword>
<keyword evidence="6 10" id="KW-0472">Membrane</keyword>
<feature type="region of interest" description="Disordered" evidence="9">
    <location>
        <begin position="1"/>
        <end position="21"/>
    </location>
</feature>
<feature type="transmembrane region" description="Helical" evidence="10">
    <location>
        <begin position="239"/>
        <end position="260"/>
    </location>
</feature>
<proteinExistence type="predicted"/>
<name>A0ABN8LWL1_9CNID</name>
<evidence type="ECO:0000256" key="5">
    <source>
        <dbReference type="ARBA" id="ARBA00023040"/>
    </source>
</evidence>
<evidence type="ECO:0000256" key="6">
    <source>
        <dbReference type="ARBA" id="ARBA00023136"/>
    </source>
</evidence>
<gene>
    <name evidence="12" type="ORF">PEVE_00003014</name>
</gene>
<evidence type="ECO:0000259" key="11">
    <source>
        <dbReference type="PROSITE" id="PS50262"/>
    </source>
</evidence>
<evidence type="ECO:0000256" key="8">
    <source>
        <dbReference type="ARBA" id="ARBA00023224"/>
    </source>
</evidence>
<keyword evidence="3 10" id="KW-0812">Transmembrane</keyword>
<evidence type="ECO:0000256" key="2">
    <source>
        <dbReference type="ARBA" id="ARBA00022475"/>
    </source>
</evidence>
<feature type="transmembrane region" description="Helical" evidence="10">
    <location>
        <begin position="66"/>
        <end position="88"/>
    </location>
</feature>
<dbReference type="Pfam" id="PF00001">
    <property type="entry name" value="7tm_1"/>
    <property type="match status" value="1"/>
</dbReference>
<feature type="transmembrane region" description="Helical" evidence="10">
    <location>
        <begin position="142"/>
        <end position="163"/>
    </location>
</feature>
<dbReference type="InterPro" id="IPR000276">
    <property type="entry name" value="GPCR_Rhodpsn"/>
</dbReference>
<evidence type="ECO:0000256" key="7">
    <source>
        <dbReference type="ARBA" id="ARBA00023170"/>
    </source>
</evidence>
<evidence type="ECO:0000256" key="9">
    <source>
        <dbReference type="SAM" id="MobiDB-lite"/>
    </source>
</evidence>
<protein>
    <recommendedName>
        <fullName evidence="11">G-protein coupled receptors family 1 profile domain-containing protein</fullName>
    </recommendedName>
</protein>
<dbReference type="Proteomes" id="UP001159427">
    <property type="component" value="Unassembled WGS sequence"/>
</dbReference>
<feature type="compositionally biased region" description="Polar residues" evidence="9">
    <location>
        <begin position="1"/>
        <end position="15"/>
    </location>
</feature>
<dbReference type="InterPro" id="IPR017452">
    <property type="entry name" value="GPCR_Rhodpsn_7TM"/>
</dbReference>
<sequence length="348" mass="39487">MNNTTNKNQKITPTDASDDDENEEILGFSPEYDIFPLVLAIVIVVCNTMVLRLIIGVKSLRTVANFILGSLAFSDLLSGVPGIPLYLACSAVQTTIICAITQVLTRFFSISVVLHLILVSIDRYVAVTRAMRYRSLVTKRKAIFLLFFGWTAAAFVALIQLSWVGLDVDVNEKFDAFTKKRSIIYDFVCIALFFILPLIAMAFCYWKIFIALKEQLRAIKKNIPASMPSYHSNKQERRAALTFIGMIAVYIFCWLPFFMINLQHQLGDEFFTLPISVEYALFYYPRFLNSALNPLLYVAFKHDFRQAVQKLRGKKQGKKRSSTLSLQNTIGRSFPAASSLRSVRTPSY</sequence>
<evidence type="ECO:0000256" key="4">
    <source>
        <dbReference type="ARBA" id="ARBA00022989"/>
    </source>
</evidence>